<protein>
    <submittedName>
        <fullName evidence="2">Uncharacterized protein</fullName>
    </submittedName>
</protein>
<dbReference type="PROSITE" id="PS50096">
    <property type="entry name" value="IQ"/>
    <property type="match status" value="1"/>
</dbReference>
<dbReference type="AlphaFoldDB" id="A0A915EK10"/>
<keyword evidence="1" id="KW-1185">Reference proteome</keyword>
<dbReference type="Proteomes" id="UP000887574">
    <property type="component" value="Unplaced"/>
</dbReference>
<evidence type="ECO:0000313" key="1">
    <source>
        <dbReference type="Proteomes" id="UP000887574"/>
    </source>
</evidence>
<name>A0A915EK10_9BILA</name>
<evidence type="ECO:0000313" key="2">
    <source>
        <dbReference type="WBParaSite" id="jg6186"/>
    </source>
</evidence>
<dbReference type="Pfam" id="PF00612">
    <property type="entry name" value="IQ"/>
    <property type="match status" value="1"/>
</dbReference>
<dbReference type="InterPro" id="IPR000048">
    <property type="entry name" value="IQ_motif_EF-hand-BS"/>
</dbReference>
<organism evidence="1 2">
    <name type="scientific">Ditylenchus dipsaci</name>
    <dbReference type="NCBI Taxonomy" id="166011"/>
    <lineage>
        <taxon>Eukaryota</taxon>
        <taxon>Metazoa</taxon>
        <taxon>Ecdysozoa</taxon>
        <taxon>Nematoda</taxon>
        <taxon>Chromadorea</taxon>
        <taxon>Rhabditida</taxon>
        <taxon>Tylenchina</taxon>
        <taxon>Tylenchomorpha</taxon>
        <taxon>Sphaerularioidea</taxon>
        <taxon>Anguinidae</taxon>
        <taxon>Anguininae</taxon>
        <taxon>Ditylenchus</taxon>
    </lineage>
</organism>
<reference evidence="2" key="1">
    <citation type="submission" date="2022-11" db="UniProtKB">
        <authorList>
            <consortium name="WormBaseParasite"/>
        </authorList>
    </citation>
    <scope>IDENTIFICATION</scope>
</reference>
<sequence length="319" mass="36703">MFFRKQILLSECAILIQSAFRRVFSNRLVEAAKVKVVMLRLKEKLAVICIQSFSWKYICLRNAVIGIQSVFRQFIDACQVESKVDSMKNRVEMQGQIEELAIVVIQTFFRKKSLVIKAVIAIQSMLRQVCSVRQVVLEEQSSRCCALKRNLRVYRSRDFSENRSLSSNLSLDSDCLSTNDRESVAISRIQYFLGNQIFSYKACVKIQAFLRRFSAIHLVDAKPCEIRVRQSVVNIQSLIRSFIAQTRFRDDLIDGTLSLSLTTRRLFCVTFALMTFNSPSFTDYLLNNGGLEKLLDSIEELSRGHPSELVLRPVFQYDS</sequence>
<accession>A0A915EK10</accession>
<dbReference type="WBParaSite" id="jg6186">
    <property type="protein sequence ID" value="jg6186"/>
    <property type="gene ID" value="jg6186"/>
</dbReference>
<proteinExistence type="predicted"/>